<dbReference type="Pfam" id="PF13377">
    <property type="entry name" value="Peripla_BP_3"/>
    <property type="match status" value="1"/>
</dbReference>
<dbReference type="EMBL" id="FNES01000010">
    <property type="protein sequence ID" value="SDJ99457.1"/>
    <property type="molecule type" value="Genomic_DNA"/>
</dbReference>
<dbReference type="InterPro" id="IPR000843">
    <property type="entry name" value="HTH_LacI"/>
</dbReference>
<evidence type="ECO:0000313" key="6">
    <source>
        <dbReference type="Proteomes" id="UP000198525"/>
    </source>
</evidence>
<dbReference type="InterPro" id="IPR046335">
    <property type="entry name" value="LacI/GalR-like_sensor"/>
</dbReference>
<dbReference type="GO" id="GO:0003700">
    <property type="term" value="F:DNA-binding transcription factor activity"/>
    <property type="evidence" value="ECO:0007669"/>
    <property type="project" value="TreeGrafter"/>
</dbReference>
<dbReference type="Gene3D" id="1.10.260.40">
    <property type="entry name" value="lambda repressor-like DNA-binding domains"/>
    <property type="match status" value="1"/>
</dbReference>
<dbReference type="SUPFAM" id="SSF53822">
    <property type="entry name" value="Periplasmic binding protein-like I"/>
    <property type="match status" value="1"/>
</dbReference>
<dbReference type="AlphaFoldDB" id="A0A1G8Y9T6"/>
<dbReference type="OrthoDB" id="6619319at2"/>
<name>A0A1G8Y9T6_9GAMM</name>
<keyword evidence="2" id="KW-0238">DNA-binding</keyword>
<evidence type="ECO:0000259" key="4">
    <source>
        <dbReference type="PROSITE" id="PS50932"/>
    </source>
</evidence>
<dbReference type="CDD" id="cd01392">
    <property type="entry name" value="HTH_LacI"/>
    <property type="match status" value="1"/>
</dbReference>
<dbReference type="PANTHER" id="PTHR30146:SF138">
    <property type="entry name" value="TRANSCRIPTIONAL REGULATORY PROTEIN"/>
    <property type="match status" value="1"/>
</dbReference>
<dbReference type="SUPFAM" id="SSF47413">
    <property type="entry name" value="lambda repressor-like DNA-binding domains"/>
    <property type="match status" value="1"/>
</dbReference>
<dbReference type="PANTHER" id="PTHR30146">
    <property type="entry name" value="LACI-RELATED TRANSCRIPTIONAL REPRESSOR"/>
    <property type="match status" value="1"/>
</dbReference>
<dbReference type="RefSeq" id="WP_089686674.1">
    <property type="nucleotide sequence ID" value="NZ_FNES01000010.1"/>
</dbReference>
<accession>A0A1G8Y9T6</accession>
<evidence type="ECO:0000256" key="2">
    <source>
        <dbReference type="ARBA" id="ARBA00023125"/>
    </source>
</evidence>
<dbReference type="GO" id="GO:0000976">
    <property type="term" value="F:transcription cis-regulatory region binding"/>
    <property type="evidence" value="ECO:0007669"/>
    <property type="project" value="TreeGrafter"/>
</dbReference>
<dbReference type="InterPro" id="IPR010982">
    <property type="entry name" value="Lambda_DNA-bd_dom_sf"/>
</dbReference>
<dbReference type="CDD" id="cd06289">
    <property type="entry name" value="PBP1_MalI-like"/>
    <property type="match status" value="1"/>
</dbReference>
<evidence type="ECO:0000256" key="1">
    <source>
        <dbReference type="ARBA" id="ARBA00023015"/>
    </source>
</evidence>
<keyword evidence="3" id="KW-0804">Transcription</keyword>
<sequence>MANRPTLKTIADRVGVTVSAVSLALRDDPRISRATRERIQQAAETLGYVYNRHAAGLRRGDSGTVAVCLNDLSNPFFTEFLGHMEARFREADRMMLFCHAHETPSIQARFIRQMAEHGAAGLILVPVAGTTREDLDGPQVRHLRDFPLVLISRDVDDTGFDRVINDDEMGIRLLFDHLYAAGHRRFAWLGGGGDTSTARDRERSFRQRMDAAGLPVTTETIHHGPTSLAFGDAMLERLLALPTPPTAIVCFSDIIAFGVLAACYRHGLRPGIDISVTGFDDMGAAAYSAPALTSVRVRTDLIGQRASELLLARMAGERHPPVREVVPPELVVRNTTGPPAHGGLVQR</sequence>
<organism evidence="5 6">
    <name type="scientific">Billgrantia gudaonensis</name>
    <dbReference type="NCBI Taxonomy" id="376427"/>
    <lineage>
        <taxon>Bacteria</taxon>
        <taxon>Pseudomonadati</taxon>
        <taxon>Pseudomonadota</taxon>
        <taxon>Gammaproteobacteria</taxon>
        <taxon>Oceanospirillales</taxon>
        <taxon>Halomonadaceae</taxon>
        <taxon>Billgrantia</taxon>
    </lineage>
</organism>
<dbReference type="Gene3D" id="3.40.50.2300">
    <property type="match status" value="2"/>
</dbReference>
<evidence type="ECO:0000256" key="3">
    <source>
        <dbReference type="ARBA" id="ARBA00023163"/>
    </source>
</evidence>
<dbReference type="SMART" id="SM00354">
    <property type="entry name" value="HTH_LACI"/>
    <property type="match status" value="1"/>
</dbReference>
<keyword evidence="6" id="KW-1185">Reference proteome</keyword>
<keyword evidence="1" id="KW-0805">Transcription regulation</keyword>
<gene>
    <name evidence="5" type="ORF">SAMN04487954_11041</name>
</gene>
<dbReference type="Pfam" id="PF00356">
    <property type="entry name" value="LacI"/>
    <property type="match status" value="1"/>
</dbReference>
<proteinExistence type="predicted"/>
<dbReference type="PROSITE" id="PS50932">
    <property type="entry name" value="HTH_LACI_2"/>
    <property type="match status" value="1"/>
</dbReference>
<evidence type="ECO:0000313" key="5">
    <source>
        <dbReference type="EMBL" id="SDJ99457.1"/>
    </source>
</evidence>
<dbReference type="InterPro" id="IPR028082">
    <property type="entry name" value="Peripla_BP_I"/>
</dbReference>
<feature type="domain" description="HTH lacI-type" evidence="4">
    <location>
        <begin position="5"/>
        <end position="59"/>
    </location>
</feature>
<dbReference type="Proteomes" id="UP000198525">
    <property type="component" value="Unassembled WGS sequence"/>
</dbReference>
<dbReference type="STRING" id="376427.SAMN04487954_11041"/>
<protein>
    <submittedName>
        <fullName evidence="5">Transcriptional regulator, LacI family</fullName>
    </submittedName>
</protein>
<reference evidence="5 6" key="1">
    <citation type="submission" date="2016-10" db="EMBL/GenBank/DDBJ databases">
        <authorList>
            <person name="de Groot N.N."/>
        </authorList>
    </citation>
    <scope>NUCLEOTIDE SEQUENCE [LARGE SCALE GENOMIC DNA]</scope>
    <source>
        <strain evidence="5 6">CGMCC 1.6133</strain>
    </source>
</reference>